<protein>
    <submittedName>
        <fullName evidence="2">Sensor protein NarQ-like protein</fullName>
    </submittedName>
</protein>
<dbReference type="EMBL" id="JAHWGI010001424">
    <property type="protein sequence ID" value="KAK3931403.1"/>
    <property type="molecule type" value="Genomic_DNA"/>
</dbReference>
<organism evidence="2 3">
    <name type="scientific">Frankliniella fusca</name>
    <dbReference type="NCBI Taxonomy" id="407009"/>
    <lineage>
        <taxon>Eukaryota</taxon>
        <taxon>Metazoa</taxon>
        <taxon>Ecdysozoa</taxon>
        <taxon>Arthropoda</taxon>
        <taxon>Hexapoda</taxon>
        <taxon>Insecta</taxon>
        <taxon>Pterygota</taxon>
        <taxon>Neoptera</taxon>
        <taxon>Paraneoptera</taxon>
        <taxon>Thysanoptera</taxon>
        <taxon>Terebrantia</taxon>
        <taxon>Thripoidea</taxon>
        <taxon>Thripidae</taxon>
        <taxon>Frankliniella</taxon>
    </lineage>
</organism>
<comment type="caution">
    <text evidence="2">The sequence shown here is derived from an EMBL/GenBank/DDBJ whole genome shotgun (WGS) entry which is preliminary data.</text>
</comment>
<name>A0AAE1I1F9_9NEOP</name>
<dbReference type="Pfam" id="PF20700">
    <property type="entry name" value="Mutator"/>
    <property type="match status" value="1"/>
</dbReference>
<evidence type="ECO:0000259" key="1">
    <source>
        <dbReference type="Pfam" id="PF20700"/>
    </source>
</evidence>
<dbReference type="Proteomes" id="UP001219518">
    <property type="component" value="Unassembled WGS sequence"/>
</dbReference>
<reference evidence="2" key="2">
    <citation type="journal article" date="2023" name="BMC Genomics">
        <title>Pest status, molecular evolution, and epigenetic factors derived from the genome assembly of Frankliniella fusca, a thysanopteran phytovirus vector.</title>
        <authorList>
            <person name="Catto M.A."/>
            <person name="Labadie P.E."/>
            <person name="Jacobson A.L."/>
            <person name="Kennedy G.G."/>
            <person name="Srinivasan R."/>
            <person name="Hunt B.G."/>
        </authorList>
    </citation>
    <scope>NUCLEOTIDE SEQUENCE</scope>
    <source>
        <strain evidence="2">PL_HMW_Pooled</strain>
    </source>
</reference>
<gene>
    <name evidence="2" type="ORF">KUF71_025885</name>
</gene>
<sequence length="192" mass="21885">MPFMKKKEKERRLKVSTKMTEKWAKVRTVKAIKEELTPVIAESGRRVIDLQLFARQMWCEECDVPLSLRFLEEERRIGLASKFFVRCHQCLARKEVLSSALAPRTTEDGRALYAINCKAAIACVDSGVGHEQFNKVLSAMNLPTIHANTIVTAERRMGPSIVEVAEQSCRDAIVEERELTLRKSSRTHGQRL</sequence>
<reference evidence="2" key="1">
    <citation type="submission" date="2021-07" db="EMBL/GenBank/DDBJ databases">
        <authorList>
            <person name="Catto M.A."/>
            <person name="Jacobson A."/>
            <person name="Kennedy G."/>
            <person name="Labadie P."/>
            <person name="Hunt B.G."/>
            <person name="Srinivasan R."/>
        </authorList>
    </citation>
    <scope>NUCLEOTIDE SEQUENCE</scope>
    <source>
        <strain evidence="2">PL_HMW_Pooled</strain>
        <tissue evidence="2">Head</tissue>
    </source>
</reference>
<accession>A0AAE1I1F9</accession>
<keyword evidence="3" id="KW-1185">Reference proteome</keyword>
<evidence type="ECO:0000313" key="3">
    <source>
        <dbReference type="Proteomes" id="UP001219518"/>
    </source>
</evidence>
<feature type="domain" description="Mutator-like transposase" evidence="1">
    <location>
        <begin position="44"/>
        <end position="184"/>
    </location>
</feature>
<evidence type="ECO:0000313" key="2">
    <source>
        <dbReference type="EMBL" id="KAK3931403.1"/>
    </source>
</evidence>
<dbReference type="AlphaFoldDB" id="A0AAE1I1F9"/>
<proteinExistence type="predicted"/>
<dbReference type="InterPro" id="IPR049012">
    <property type="entry name" value="Mutator_transp_dom"/>
</dbReference>